<dbReference type="Gene3D" id="2.60.120.560">
    <property type="entry name" value="Exo-inulinase, domain 1"/>
    <property type="match status" value="1"/>
</dbReference>
<dbReference type="RefSeq" id="WP_111371560.1">
    <property type="nucleotide sequence ID" value="NZ_CP029480.1"/>
</dbReference>
<accession>A0A2Z4GBB4</accession>
<dbReference type="InterPro" id="IPR028994">
    <property type="entry name" value="Integrin_alpha_N"/>
</dbReference>
<dbReference type="PROSITE" id="PS51257">
    <property type="entry name" value="PROKAR_LIPOPROTEIN"/>
    <property type="match status" value="1"/>
</dbReference>
<proteinExistence type="predicted"/>
<name>A0A2Z4GBB4_9BACT</name>
<evidence type="ECO:0000313" key="2">
    <source>
        <dbReference type="Proteomes" id="UP000249873"/>
    </source>
</evidence>
<dbReference type="SUPFAM" id="SSF69318">
    <property type="entry name" value="Integrin alpha N-terminal domain"/>
    <property type="match status" value="1"/>
</dbReference>
<dbReference type="EMBL" id="CP029480">
    <property type="protein sequence ID" value="AWV98368.1"/>
    <property type="molecule type" value="Genomic_DNA"/>
</dbReference>
<sequence>MKNEIQFVLLILVLAGCQQGPRYNEILLADDFSSIRRGPYSVDVGAHTEYHYLHEAAPRSQWAVSTFTWDSDFKRAWHVRQEGNDRQMIQVMTNDEKRHTHPMVVAGEQDWADYFVNLQFTPQSKELQSGLTFRYRNDRNYYFAGVKGDSLILKMVDDATGFHQPYEEILASALLVWNPEELLTLNVKVEGSNISCSIKDVTIDAVDETYPNGKIGLLADIPTKFHQIEVKTSADELLKLKTSREEYALELEGIKESVPEMKVWKKINTTGFGVGRNLRFGDLNNDGTLDVLIGQVVNHGPQDKNSELSCMTAMTFDGEILWQTGTPDPWKVNLTSDVAFQIHDLDNDGKSEVIYTMNRELIVADGATGKIKYKRTTPMVTDQEIISPETHNMYGNILGDCLYFCDFRGKGYDSDIIIKDRYERVWAMDDQLNILWYSKLNTGHYPFAYDVDEDGKDELLIGYSLLDDDGKTMWTLEDKLDDHADGVAVVKYTEDSEPIVMCAASDEGLFFANLKGEITKHHYIGHGQNPAIANFRDDLPGLETISMNFWGNQGIIHFYDANGDIYHDFEPNQYGSMLLPVNWTGKSEEFFVVNPNVDEGGVFDGWGRKVLDFPDDGHPDMCNAVLDITGDGRDEIVVWDPNAIWIYTQVDNLSQEKIYHPIRNPLYNYSNYQTTVSLPNWKEAEIKPKK</sequence>
<organism evidence="1 2">
    <name type="scientific">Arcticibacterium luteifluviistationis</name>
    <dbReference type="NCBI Taxonomy" id="1784714"/>
    <lineage>
        <taxon>Bacteria</taxon>
        <taxon>Pseudomonadati</taxon>
        <taxon>Bacteroidota</taxon>
        <taxon>Cytophagia</taxon>
        <taxon>Cytophagales</taxon>
        <taxon>Leadbetterellaceae</taxon>
        <taxon>Arcticibacterium</taxon>
    </lineage>
</organism>
<reference evidence="1 2" key="1">
    <citation type="submission" date="2018-05" db="EMBL/GenBank/DDBJ databases">
        <title>Complete genome sequence of Arcticibacterium luteifluviistationis SM1504T, a cytophagaceae bacterium isolated from Arctic surface seawater.</title>
        <authorList>
            <person name="Li Y."/>
            <person name="Qin Q.-L."/>
        </authorList>
    </citation>
    <scope>NUCLEOTIDE SEQUENCE [LARGE SCALE GENOMIC DNA]</scope>
    <source>
        <strain evidence="1 2">SM1504</strain>
    </source>
</reference>
<dbReference type="KEGG" id="als:DJ013_09365"/>
<dbReference type="InterPro" id="IPR015943">
    <property type="entry name" value="WD40/YVTN_repeat-like_dom_sf"/>
</dbReference>
<dbReference type="AlphaFoldDB" id="A0A2Z4GBB4"/>
<keyword evidence="2" id="KW-1185">Reference proteome</keyword>
<evidence type="ECO:0000313" key="1">
    <source>
        <dbReference type="EMBL" id="AWV98368.1"/>
    </source>
</evidence>
<protein>
    <submittedName>
        <fullName evidence="1">Uncharacterized protein</fullName>
    </submittedName>
</protein>
<dbReference type="Proteomes" id="UP000249873">
    <property type="component" value="Chromosome"/>
</dbReference>
<dbReference type="OrthoDB" id="9802318at2"/>
<gene>
    <name evidence="1" type="ORF">DJ013_09365</name>
</gene>
<dbReference type="Gene3D" id="2.130.10.10">
    <property type="entry name" value="YVTN repeat-like/Quinoprotein amine dehydrogenase"/>
    <property type="match status" value="1"/>
</dbReference>